<dbReference type="Gene3D" id="1.20.1560.10">
    <property type="entry name" value="ABC transporter type 1, transmembrane domain"/>
    <property type="match status" value="1"/>
</dbReference>
<keyword evidence="3" id="KW-0547">Nucleotide-binding</keyword>
<dbReference type="CDD" id="cd07346">
    <property type="entry name" value="ABC_6TM_exporters"/>
    <property type="match status" value="1"/>
</dbReference>
<dbReference type="InterPro" id="IPR036640">
    <property type="entry name" value="ABC1_TM_sf"/>
</dbReference>
<proteinExistence type="predicted"/>
<evidence type="ECO:0000256" key="1">
    <source>
        <dbReference type="ARBA" id="ARBA00004651"/>
    </source>
</evidence>
<evidence type="ECO:0000256" key="6">
    <source>
        <dbReference type="ARBA" id="ARBA00023136"/>
    </source>
</evidence>
<name>A0ABY5W5T2_9ACTN</name>
<keyword evidence="4 10" id="KW-0067">ATP-binding</keyword>
<keyword evidence="5 7" id="KW-1133">Transmembrane helix</keyword>
<dbReference type="InterPro" id="IPR003439">
    <property type="entry name" value="ABC_transporter-like_ATP-bd"/>
</dbReference>
<keyword evidence="11" id="KW-1185">Reference proteome</keyword>
<dbReference type="InterPro" id="IPR003593">
    <property type="entry name" value="AAA+_ATPase"/>
</dbReference>
<dbReference type="InterPro" id="IPR017871">
    <property type="entry name" value="ABC_transporter-like_CS"/>
</dbReference>
<dbReference type="PANTHER" id="PTHR43394:SF1">
    <property type="entry name" value="ATP-BINDING CASSETTE SUB-FAMILY B MEMBER 10, MITOCHONDRIAL"/>
    <property type="match status" value="1"/>
</dbReference>
<dbReference type="PANTHER" id="PTHR43394">
    <property type="entry name" value="ATP-DEPENDENT PERMEASE MDL1, MITOCHONDRIAL"/>
    <property type="match status" value="1"/>
</dbReference>
<dbReference type="PROSITE" id="PS00211">
    <property type="entry name" value="ABC_TRANSPORTER_1"/>
    <property type="match status" value="1"/>
</dbReference>
<evidence type="ECO:0000313" key="10">
    <source>
        <dbReference type="EMBL" id="UWP85417.1"/>
    </source>
</evidence>
<dbReference type="Proteomes" id="UP001059617">
    <property type="component" value="Chromosome"/>
</dbReference>
<feature type="domain" description="ABC transmembrane type-1" evidence="9">
    <location>
        <begin position="32"/>
        <end position="313"/>
    </location>
</feature>
<sequence length="581" mass="61953">MADVRMLSEEPDQRRVLRRAWPYLRPHRAGIAGAVAVNLLSTLALTLVPVLIGRAVDRLLDHDRTGLLVAAGAVLGLVIARMVLLRASEVLLTRAGERVVHRLRDLVVERLGGTPLRFLEAHRGGDLLQRTTVEIAELATFVRGQLPDLISLGGYLVFTTVVLLTSSWQLSALLLVVFAPPMWLLARTFRRAAQRAYPAEAAAQATVAATFAESLQAREQLQLDGATGTWLARLRGDAERYHTTARGAQRAATWIDGTWIVQGLTSAALLVGGGLLAGADLVTVGVVVTFVLASRDLFSSVDDFTLVAGELLESRVGLARLLDLLDATSTDEAAPAAVLTTAAPDRGAAGPAGTDLPGLCADAVTYAYRDGQPVLQDITVHFGPGEHAGIVGETGSGKTTFAKLLCGLYRPDTGTVRASGTDLAALDPAELRRRLVLIPQQVHLIGGTLADNLALTPGRPSRDDYARAAERLGLTGWVAGLPGGVDAELGSRGERLSAGERQLVGLLRAAMIDPEVLILDEATADLDPETAHRIEAAMARLREDRTVLVIAHRQTTIDRLPRVVRLHAGRLTTSAPEESCR</sequence>
<dbReference type="Pfam" id="PF00664">
    <property type="entry name" value="ABC_membrane"/>
    <property type="match status" value="1"/>
</dbReference>
<feature type="transmembrane region" description="Helical" evidence="7">
    <location>
        <begin position="155"/>
        <end position="185"/>
    </location>
</feature>
<dbReference type="SUPFAM" id="SSF90123">
    <property type="entry name" value="ABC transporter transmembrane region"/>
    <property type="match status" value="1"/>
</dbReference>
<dbReference type="Gene3D" id="3.40.50.300">
    <property type="entry name" value="P-loop containing nucleotide triphosphate hydrolases"/>
    <property type="match status" value="1"/>
</dbReference>
<dbReference type="PROSITE" id="PS50893">
    <property type="entry name" value="ABC_TRANSPORTER_2"/>
    <property type="match status" value="1"/>
</dbReference>
<organism evidence="10 11">
    <name type="scientific">Dactylosporangium fulvum</name>
    <dbReference type="NCBI Taxonomy" id="53359"/>
    <lineage>
        <taxon>Bacteria</taxon>
        <taxon>Bacillati</taxon>
        <taxon>Actinomycetota</taxon>
        <taxon>Actinomycetes</taxon>
        <taxon>Micromonosporales</taxon>
        <taxon>Micromonosporaceae</taxon>
        <taxon>Dactylosporangium</taxon>
    </lineage>
</organism>
<dbReference type="SUPFAM" id="SSF52540">
    <property type="entry name" value="P-loop containing nucleoside triphosphate hydrolases"/>
    <property type="match status" value="1"/>
</dbReference>
<dbReference type="InterPro" id="IPR039421">
    <property type="entry name" value="Type_1_exporter"/>
</dbReference>
<keyword evidence="6 7" id="KW-0472">Membrane</keyword>
<feature type="transmembrane region" description="Helical" evidence="7">
    <location>
        <begin position="31"/>
        <end position="53"/>
    </location>
</feature>
<feature type="transmembrane region" description="Helical" evidence="7">
    <location>
        <begin position="65"/>
        <end position="84"/>
    </location>
</feature>
<evidence type="ECO:0000313" key="11">
    <source>
        <dbReference type="Proteomes" id="UP001059617"/>
    </source>
</evidence>
<protein>
    <submittedName>
        <fullName evidence="10">ABC transporter ATP-binding protein/permease</fullName>
    </submittedName>
</protein>
<evidence type="ECO:0000256" key="4">
    <source>
        <dbReference type="ARBA" id="ARBA00022840"/>
    </source>
</evidence>
<dbReference type="RefSeq" id="WP_259863532.1">
    <property type="nucleotide sequence ID" value="NZ_BAAAST010000154.1"/>
</dbReference>
<dbReference type="EMBL" id="CP073720">
    <property type="protein sequence ID" value="UWP85417.1"/>
    <property type="molecule type" value="Genomic_DNA"/>
</dbReference>
<evidence type="ECO:0000256" key="5">
    <source>
        <dbReference type="ARBA" id="ARBA00022989"/>
    </source>
</evidence>
<gene>
    <name evidence="10" type="ORF">Dfulv_14735</name>
</gene>
<dbReference type="Pfam" id="PF00005">
    <property type="entry name" value="ABC_tran"/>
    <property type="match status" value="1"/>
</dbReference>
<comment type="subcellular location">
    <subcellularLocation>
        <location evidence="1">Cell membrane</location>
        <topology evidence="1">Multi-pass membrane protein</topology>
    </subcellularLocation>
</comment>
<dbReference type="InterPro" id="IPR027417">
    <property type="entry name" value="P-loop_NTPase"/>
</dbReference>
<dbReference type="PROSITE" id="PS50929">
    <property type="entry name" value="ABC_TM1F"/>
    <property type="match status" value="1"/>
</dbReference>
<dbReference type="InterPro" id="IPR011527">
    <property type="entry name" value="ABC1_TM_dom"/>
</dbReference>
<feature type="transmembrane region" description="Helical" evidence="7">
    <location>
        <begin position="267"/>
        <end position="293"/>
    </location>
</feature>
<feature type="domain" description="ABC transporter" evidence="8">
    <location>
        <begin position="359"/>
        <end position="581"/>
    </location>
</feature>
<evidence type="ECO:0000259" key="8">
    <source>
        <dbReference type="PROSITE" id="PS50893"/>
    </source>
</evidence>
<dbReference type="SMART" id="SM00382">
    <property type="entry name" value="AAA"/>
    <property type="match status" value="1"/>
</dbReference>
<keyword evidence="2 7" id="KW-0812">Transmembrane</keyword>
<evidence type="ECO:0000256" key="7">
    <source>
        <dbReference type="SAM" id="Phobius"/>
    </source>
</evidence>
<evidence type="ECO:0000256" key="3">
    <source>
        <dbReference type="ARBA" id="ARBA00022741"/>
    </source>
</evidence>
<reference evidence="10" key="1">
    <citation type="submission" date="2021-04" db="EMBL/GenBank/DDBJ databases">
        <authorList>
            <person name="Hartkoorn R.C."/>
            <person name="Beaudoing E."/>
            <person name="Hot D."/>
        </authorList>
    </citation>
    <scope>NUCLEOTIDE SEQUENCE</scope>
    <source>
        <strain evidence="10">NRRL B-16292</strain>
    </source>
</reference>
<evidence type="ECO:0000259" key="9">
    <source>
        <dbReference type="PROSITE" id="PS50929"/>
    </source>
</evidence>
<evidence type="ECO:0000256" key="2">
    <source>
        <dbReference type="ARBA" id="ARBA00022692"/>
    </source>
</evidence>
<dbReference type="GO" id="GO:0005524">
    <property type="term" value="F:ATP binding"/>
    <property type="evidence" value="ECO:0007669"/>
    <property type="project" value="UniProtKB-KW"/>
</dbReference>
<reference evidence="10" key="2">
    <citation type="submission" date="2022-09" db="EMBL/GenBank/DDBJ databases">
        <title>Biosynthetic gene clusters of Dactylosporangioum fulvum.</title>
        <authorList>
            <person name="Caradec T."/>
        </authorList>
    </citation>
    <scope>NUCLEOTIDE SEQUENCE</scope>
    <source>
        <strain evidence="10">NRRL B-16292</strain>
    </source>
</reference>
<accession>A0ABY5W5T2</accession>